<dbReference type="Proteomes" id="UP000613208">
    <property type="component" value="Unassembled WGS sequence"/>
</dbReference>
<sequence length="100" mass="11761">MKVLTEVGEINNVVIMHKGTGYKYRRIVGNSGYRGYREAMEEDSAVMIEIEDMAEIDAMIGVLFDFREMMLDTLGIWEPRRLKNREAQGCKEKMVRRRKR</sequence>
<reference evidence="1" key="1">
    <citation type="submission" date="2020-06" db="EMBL/GenBank/DDBJ databases">
        <title>Characterization of fructooligosaccharide metabolism and fructooligosaccharide-degrading enzymes in human commensal butyrate producers.</title>
        <authorList>
            <person name="Tanno H."/>
            <person name="Fujii T."/>
            <person name="Hirano K."/>
            <person name="Maeno S."/>
            <person name="Tonozuka T."/>
            <person name="Sakamoto M."/>
            <person name="Ohkuma M."/>
            <person name="Tochio T."/>
            <person name="Endo A."/>
        </authorList>
    </citation>
    <scope>NUCLEOTIDE SEQUENCE</scope>
    <source>
        <strain evidence="1">JCM 17466</strain>
    </source>
</reference>
<dbReference type="RefSeq" id="WP_201312192.1">
    <property type="nucleotide sequence ID" value="NZ_BLYI01000067.1"/>
</dbReference>
<keyword evidence="2" id="KW-1185">Reference proteome</keyword>
<proteinExistence type="predicted"/>
<accession>A0A916VDP9</accession>
<protein>
    <submittedName>
        <fullName evidence="1">Uncharacterized protein</fullName>
    </submittedName>
</protein>
<gene>
    <name evidence="1" type="ORF">ANBU17_28910</name>
</gene>
<evidence type="ECO:0000313" key="2">
    <source>
        <dbReference type="Proteomes" id="UP000613208"/>
    </source>
</evidence>
<comment type="caution">
    <text evidence="1">The sequence shown here is derived from an EMBL/GenBank/DDBJ whole genome shotgun (WGS) entry which is preliminary data.</text>
</comment>
<organism evidence="1 2">
    <name type="scientific">Anaerostipes butyraticus</name>
    <dbReference type="NCBI Taxonomy" id="645466"/>
    <lineage>
        <taxon>Bacteria</taxon>
        <taxon>Bacillati</taxon>
        <taxon>Bacillota</taxon>
        <taxon>Clostridia</taxon>
        <taxon>Lachnospirales</taxon>
        <taxon>Lachnospiraceae</taxon>
        <taxon>Anaerostipes</taxon>
    </lineage>
</organism>
<dbReference type="AlphaFoldDB" id="A0A916VDP9"/>
<evidence type="ECO:0000313" key="1">
    <source>
        <dbReference type="EMBL" id="GFO86544.1"/>
    </source>
</evidence>
<dbReference type="EMBL" id="BLYI01000067">
    <property type="protein sequence ID" value="GFO86544.1"/>
    <property type="molecule type" value="Genomic_DNA"/>
</dbReference>
<name>A0A916VDP9_9FIRM</name>